<dbReference type="Gene3D" id="3.40.50.1820">
    <property type="entry name" value="alpha/beta hydrolase"/>
    <property type="match status" value="1"/>
</dbReference>
<protein>
    <recommendedName>
        <fullName evidence="4">Lipase</fullName>
    </recommendedName>
</protein>
<dbReference type="PANTHER" id="PTHR32015:SF1">
    <property type="entry name" value="LIPASE"/>
    <property type="match status" value="1"/>
</dbReference>
<name>A0A4V5ZNE0_9EURY</name>
<keyword evidence="3" id="KW-1185">Reference proteome</keyword>
<dbReference type="PANTHER" id="PTHR32015">
    <property type="entry name" value="FASTING INDUCED LIPASE"/>
    <property type="match status" value="1"/>
</dbReference>
<keyword evidence="1" id="KW-1133">Transmembrane helix</keyword>
<proteinExistence type="predicted"/>
<organism evidence="2 3">
    <name type="scientific">Natronomonas salsuginis</name>
    <dbReference type="NCBI Taxonomy" id="2217661"/>
    <lineage>
        <taxon>Archaea</taxon>
        <taxon>Methanobacteriati</taxon>
        <taxon>Methanobacteriota</taxon>
        <taxon>Stenosarchaea group</taxon>
        <taxon>Halobacteria</taxon>
        <taxon>Halobacteriales</taxon>
        <taxon>Natronomonadaceae</taxon>
        <taxon>Natronomonas</taxon>
    </lineage>
</organism>
<keyword evidence="1" id="KW-0812">Transmembrane</keyword>
<dbReference type="InterPro" id="IPR002918">
    <property type="entry name" value="Lipase_EstA/Esterase_EstB"/>
</dbReference>
<dbReference type="SUPFAM" id="SSF53474">
    <property type="entry name" value="alpha/beta-Hydrolases"/>
    <property type="match status" value="1"/>
</dbReference>
<evidence type="ECO:0000313" key="2">
    <source>
        <dbReference type="EMBL" id="TKR24923.1"/>
    </source>
</evidence>
<evidence type="ECO:0000256" key="1">
    <source>
        <dbReference type="SAM" id="Phobius"/>
    </source>
</evidence>
<reference evidence="2 3" key="1">
    <citation type="submission" date="2019-04" db="EMBL/GenBank/DDBJ databases">
        <title>Natronomonas sp. F20-122 a newhaloarchaeon isolated from a saline saltern of Isla Bacuta, Huelva, Spain.</title>
        <authorList>
            <person name="Duran-Viseras A."/>
            <person name="Sanchez-Porro C."/>
            <person name="Ventosa A."/>
        </authorList>
    </citation>
    <scope>NUCLEOTIDE SEQUENCE [LARGE SCALE GENOMIC DNA]</scope>
    <source>
        <strain evidence="2 3">F20-122</strain>
    </source>
</reference>
<dbReference type="Proteomes" id="UP000308037">
    <property type="component" value="Unassembled WGS sequence"/>
</dbReference>
<evidence type="ECO:0008006" key="4">
    <source>
        <dbReference type="Google" id="ProtNLM"/>
    </source>
</evidence>
<dbReference type="InterPro" id="IPR029058">
    <property type="entry name" value="AB_hydrolase_fold"/>
</dbReference>
<gene>
    <name evidence="2" type="ORF">DM868_13415</name>
</gene>
<sequence length="366" mass="40822">MGGHRRCRCCPQGHLRLTRPTFADGRERLRRPSIYILHTAAPRLAFFPTLVVAAFYIQTERRKPTFKYPGMFEYGTVSTGVPPQGLSVPWGILRGVRKFRSAQQRDGCAVGCPHGRADDGRLPWATEGAYGGWGGHEHHGTGADSDRRPVVFAHGNQRDACDWEPHAEFFLERGYTGNDLWAITFREGTPTHESMAEQLDAFVGEIREHTGADAVDVVGHSLAVTGLRYWLATRGRFEWVDTFVGLAGANHGTVLSTWCVETGLQRGPYGSNRFLRADYDEVPDHPLASLNTDETPGDIDYYTIRGTDDTIFWRCHDSPVLDGATNLALETDHDGVRADLRAIEHIFEWVSGTHPYNVQHQVAAPK</sequence>
<dbReference type="EMBL" id="QKNX01000006">
    <property type="protein sequence ID" value="TKR24923.1"/>
    <property type="molecule type" value="Genomic_DNA"/>
</dbReference>
<comment type="caution">
    <text evidence="2">The sequence shown here is derived from an EMBL/GenBank/DDBJ whole genome shotgun (WGS) entry which is preliminary data.</text>
</comment>
<dbReference type="GO" id="GO:0016298">
    <property type="term" value="F:lipase activity"/>
    <property type="evidence" value="ECO:0007669"/>
    <property type="project" value="TreeGrafter"/>
</dbReference>
<dbReference type="AlphaFoldDB" id="A0A4V5ZNE0"/>
<dbReference type="Pfam" id="PF01674">
    <property type="entry name" value="Lipase_2"/>
    <property type="match status" value="1"/>
</dbReference>
<feature type="transmembrane region" description="Helical" evidence="1">
    <location>
        <begin position="35"/>
        <end position="57"/>
    </location>
</feature>
<accession>A0A4V5ZNE0</accession>
<dbReference type="GO" id="GO:0016042">
    <property type="term" value="P:lipid catabolic process"/>
    <property type="evidence" value="ECO:0007669"/>
    <property type="project" value="InterPro"/>
</dbReference>
<evidence type="ECO:0000313" key="3">
    <source>
        <dbReference type="Proteomes" id="UP000308037"/>
    </source>
</evidence>
<keyword evidence="1" id="KW-0472">Membrane</keyword>